<keyword evidence="1" id="KW-0732">Signal</keyword>
<keyword evidence="3" id="KW-1185">Reference proteome</keyword>
<sequence length="113" mass="11263">MTFRHATTSAALSTALLLLTGCGAVGEAAGSAASEAASKAASSAAQEVNRQICTLVEDGLVSPSDRQALAGLVSAARTAGVPTEITTPLDRIAEAGDQVPEDSVRALKDACHA</sequence>
<protein>
    <recommendedName>
        <fullName evidence="4">Lipoprotein</fullName>
    </recommendedName>
</protein>
<feature type="chain" id="PRO_5046280491" description="Lipoprotein" evidence="1">
    <location>
        <begin position="25"/>
        <end position="113"/>
    </location>
</feature>
<gene>
    <name evidence="2" type="ORF">ACFO0G_15365</name>
</gene>
<accession>A0ABV8WR64</accession>
<evidence type="ECO:0008006" key="4">
    <source>
        <dbReference type="Google" id="ProtNLM"/>
    </source>
</evidence>
<name>A0ABV8WR64_9MICC</name>
<dbReference type="Proteomes" id="UP001595778">
    <property type="component" value="Unassembled WGS sequence"/>
</dbReference>
<evidence type="ECO:0000313" key="3">
    <source>
        <dbReference type="Proteomes" id="UP001595778"/>
    </source>
</evidence>
<proteinExistence type="predicted"/>
<dbReference type="PROSITE" id="PS51257">
    <property type="entry name" value="PROKAR_LIPOPROTEIN"/>
    <property type="match status" value="1"/>
</dbReference>
<evidence type="ECO:0000256" key="1">
    <source>
        <dbReference type="SAM" id="SignalP"/>
    </source>
</evidence>
<organism evidence="2 3">
    <name type="scientific">Arthrobacter sedimenti</name>
    <dbReference type="NCBI Taxonomy" id="2694931"/>
    <lineage>
        <taxon>Bacteria</taxon>
        <taxon>Bacillati</taxon>
        <taxon>Actinomycetota</taxon>
        <taxon>Actinomycetes</taxon>
        <taxon>Micrococcales</taxon>
        <taxon>Micrococcaceae</taxon>
        <taxon>Arthrobacter</taxon>
    </lineage>
</organism>
<dbReference type="EMBL" id="JBHSDQ010000006">
    <property type="protein sequence ID" value="MFC4397481.1"/>
    <property type="molecule type" value="Genomic_DNA"/>
</dbReference>
<evidence type="ECO:0000313" key="2">
    <source>
        <dbReference type="EMBL" id="MFC4397481.1"/>
    </source>
</evidence>
<reference evidence="3" key="1">
    <citation type="journal article" date="2019" name="Int. J. Syst. Evol. Microbiol.">
        <title>The Global Catalogue of Microorganisms (GCM) 10K type strain sequencing project: providing services to taxonomists for standard genome sequencing and annotation.</title>
        <authorList>
            <consortium name="The Broad Institute Genomics Platform"/>
            <consortium name="The Broad Institute Genome Sequencing Center for Infectious Disease"/>
            <person name="Wu L."/>
            <person name="Ma J."/>
        </authorList>
    </citation>
    <scope>NUCLEOTIDE SEQUENCE [LARGE SCALE GENOMIC DNA]</scope>
    <source>
        <strain evidence="3">PJ61</strain>
    </source>
</reference>
<feature type="signal peptide" evidence="1">
    <location>
        <begin position="1"/>
        <end position="24"/>
    </location>
</feature>
<comment type="caution">
    <text evidence="2">The sequence shown here is derived from an EMBL/GenBank/DDBJ whole genome shotgun (WGS) entry which is preliminary data.</text>
</comment>
<dbReference type="RefSeq" id="WP_286400685.1">
    <property type="nucleotide sequence ID" value="NZ_JBHSDQ010000006.1"/>
</dbReference>